<dbReference type="Proteomes" id="UP001143548">
    <property type="component" value="Unassembled WGS sequence"/>
</dbReference>
<protein>
    <submittedName>
        <fullName evidence="1">Uncharacterized protein</fullName>
    </submittedName>
</protein>
<evidence type="ECO:0000313" key="2">
    <source>
        <dbReference type="Proteomes" id="UP001143548"/>
    </source>
</evidence>
<dbReference type="AlphaFoldDB" id="A0A9W6DRY6"/>
<name>A0A9W6DRY6_9EURO</name>
<accession>A0A9W6DRY6</accession>
<organism evidence="1 2">
    <name type="scientific">Aspergillus brasiliensis</name>
    <dbReference type="NCBI Taxonomy" id="319629"/>
    <lineage>
        <taxon>Eukaryota</taxon>
        <taxon>Fungi</taxon>
        <taxon>Dikarya</taxon>
        <taxon>Ascomycota</taxon>
        <taxon>Pezizomycotina</taxon>
        <taxon>Eurotiomycetes</taxon>
        <taxon>Eurotiomycetidae</taxon>
        <taxon>Eurotiales</taxon>
        <taxon>Aspergillaceae</taxon>
        <taxon>Aspergillus</taxon>
        <taxon>Aspergillus subgen. Circumdati</taxon>
    </lineage>
</organism>
<sequence>MFNPGTKFPLEGNTRIEGEVSEALDKAYIPNFIWGQGVHLMMGIEENWDTPSWVVPDHLIDYAARVLSHVFKPGTPYSEREPSQRKTPTPGEYCFDYGVFGVQEIHLHKKSSRCPSFPDPPLDIPSKNDQYYMLTKDRRLPMEHVGKVRDVPPGYSYPVKMPVPARYVESLVMFCAWNLSVVDLPHPWYDTLVYLARGMFLGSTNYSYVEPKELQYPFDKFMRILSYDASRYGEALTSDLCHRKSYRFLCEMLMVLREMKQVRRKMDKLLRYWPPMAQDLKAKCEAMKLEYECPQEPDAVPMVHHELVAALAKKSWSYSTVECANT</sequence>
<reference evidence="1" key="1">
    <citation type="submission" date="2022-07" db="EMBL/GenBank/DDBJ databases">
        <title>Taxonomy of Aspergillus series Nigri: significant species reduction supported by multi-species coalescent approaches.</title>
        <authorList>
            <person name="Bian C."/>
            <person name="Kusuya Y."/>
            <person name="Sklenar F."/>
            <person name="D'hooge E."/>
            <person name="Yaguchi T."/>
            <person name="Takahashi H."/>
            <person name="Hubka V."/>
        </authorList>
    </citation>
    <scope>NUCLEOTIDE SEQUENCE</scope>
    <source>
        <strain evidence="1">CBS 733.88</strain>
    </source>
</reference>
<gene>
    <name evidence="1" type="ORF">AbraCBS73388_001176</name>
</gene>
<dbReference type="EMBL" id="BROQ01000114">
    <property type="protein sequence ID" value="GKZ25535.1"/>
    <property type="molecule type" value="Genomic_DNA"/>
</dbReference>
<comment type="caution">
    <text evidence="1">The sequence shown here is derived from an EMBL/GenBank/DDBJ whole genome shotgun (WGS) entry which is preliminary data.</text>
</comment>
<proteinExistence type="predicted"/>
<evidence type="ECO:0000313" key="1">
    <source>
        <dbReference type="EMBL" id="GKZ25535.1"/>
    </source>
</evidence>